<sequence length="279" mass="29919">MSEEERPYRPLGSARPTVEPVGPLPLATKRLALVTGGHRRLGGIISGALAKAGHSLAIHGSHDTRLDSHLALTLEAQGTEWDGFVVDFADPENAEELIARVAERFGRPPDILVNSAAMFGQDRIDTVTADDLMRHYAVNCAAPTMLTKAFATVPAGTGDRCIINILDQRIDHPHGDQLAYTLSKLALAGLTQTSANALAPKVRVNAVAPGLTIATPDYDPDQMARLEAMMPLGRLPQADQIAQAVLYLADATAVTGQTLYVDGGAHLKSYDRDFMHLCR</sequence>
<keyword evidence="2" id="KW-0560">Oxidoreductase</keyword>
<dbReference type="Gene3D" id="3.40.50.720">
    <property type="entry name" value="NAD(P)-binding Rossmann-like Domain"/>
    <property type="match status" value="1"/>
</dbReference>
<dbReference type="RefSeq" id="WP_310224555.1">
    <property type="nucleotide sequence ID" value="NZ_JAVDWV010000009.1"/>
</dbReference>
<evidence type="ECO:0000313" key="4">
    <source>
        <dbReference type="EMBL" id="MDR7155340.1"/>
    </source>
</evidence>
<name>A0ABU1X190_SPHXE</name>
<reference evidence="4 5" key="1">
    <citation type="submission" date="2023-07" db="EMBL/GenBank/DDBJ databases">
        <title>Sorghum-associated microbial communities from plants grown in Nebraska, USA.</title>
        <authorList>
            <person name="Schachtman D."/>
        </authorList>
    </citation>
    <scope>NUCLEOTIDE SEQUENCE [LARGE SCALE GENOMIC DNA]</scope>
    <source>
        <strain evidence="4 5">4256</strain>
    </source>
</reference>
<dbReference type="PANTHER" id="PTHR43639:SF1">
    <property type="entry name" value="SHORT-CHAIN DEHYDROGENASE_REDUCTASE FAMILY PROTEIN"/>
    <property type="match status" value="1"/>
</dbReference>
<dbReference type="InterPro" id="IPR036291">
    <property type="entry name" value="NAD(P)-bd_dom_sf"/>
</dbReference>
<accession>A0ABU1X190</accession>
<dbReference type="PRINTS" id="PR00081">
    <property type="entry name" value="GDHRDH"/>
</dbReference>
<evidence type="ECO:0000256" key="2">
    <source>
        <dbReference type="ARBA" id="ARBA00023002"/>
    </source>
</evidence>
<comment type="similarity">
    <text evidence="1">Belongs to the short-chain dehydrogenases/reductases (SDR) family.</text>
</comment>
<dbReference type="Pfam" id="PF13561">
    <property type="entry name" value="adh_short_C2"/>
    <property type="match status" value="1"/>
</dbReference>
<proteinExistence type="inferred from homology"/>
<keyword evidence="5" id="KW-1185">Reference proteome</keyword>
<dbReference type="EMBL" id="JAVDWV010000009">
    <property type="protein sequence ID" value="MDR7155340.1"/>
    <property type="molecule type" value="Genomic_DNA"/>
</dbReference>
<dbReference type="Proteomes" id="UP001267638">
    <property type="component" value="Unassembled WGS sequence"/>
</dbReference>
<dbReference type="InterPro" id="IPR002347">
    <property type="entry name" value="SDR_fam"/>
</dbReference>
<evidence type="ECO:0000256" key="1">
    <source>
        <dbReference type="ARBA" id="ARBA00006484"/>
    </source>
</evidence>
<evidence type="ECO:0000256" key="3">
    <source>
        <dbReference type="SAM" id="MobiDB-lite"/>
    </source>
</evidence>
<organism evidence="4 5">
    <name type="scientific">Sphingobium xenophagum</name>
    <dbReference type="NCBI Taxonomy" id="121428"/>
    <lineage>
        <taxon>Bacteria</taxon>
        <taxon>Pseudomonadati</taxon>
        <taxon>Pseudomonadota</taxon>
        <taxon>Alphaproteobacteria</taxon>
        <taxon>Sphingomonadales</taxon>
        <taxon>Sphingomonadaceae</taxon>
        <taxon>Sphingobium</taxon>
    </lineage>
</organism>
<feature type="region of interest" description="Disordered" evidence="3">
    <location>
        <begin position="1"/>
        <end position="21"/>
    </location>
</feature>
<comment type="caution">
    <text evidence="4">The sequence shown here is derived from an EMBL/GenBank/DDBJ whole genome shotgun (WGS) entry which is preliminary data.</text>
</comment>
<evidence type="ECO:0000313" key="5">
    <source>
        <dbReference type="Proteomes" id="UP001267638"/>
    </source>
</evidence>
<dbReference type="SUPFAM" id="SSF51735">
    <property type="entry name" value="NAD(P)-binding Rossmann-fold domains"/>
    <property type="match status" value="1"/>
</dbReference>
<dbReference type="PANTHER" id="PTHR43639">
    <property type="entry name" value="OXIDOREDUCTASE, SHORT-CHAIN DEHYDROGENASE/REDUCTASE FAMILY (AFU_ORTHOLOGUE AFUA_5G02870)"/>
    <property type="match status" value="1"/>
</dbReference>
<gene>
    <name evidence="4" type="ORF">J2W40_002167</name>
</gene>
<protein>
    <submittedName>
        <fullName evidence="4">NAD(P)-dependent dehydrogenase (Short-subunit alcohol dehydrogenase family)</fullName>
    </submittedName>
</protein>